<name>A0A031LU62_9CREN</name>
<dbReference type="RefSeq" id="WP_048098608.1">
    <property type="nucleotide sequence ID" value="NZ_JFZT01000015.1"/>
</dbReference>
<dbReference type="InterPro" id="IPR032466">
    <property type="entry name" value="Metal_Hydrolase"/>
</dbReference>
<dbReference type="PANTHER" id="PTHR21240">
    <property type="entry name" value="2-AMINO-3-CARBOXYLMUCONATE-6-SEMIALDEHYDE DECARBOXYLASE"/>
    <property type="match status" value="1"/>
</dbReference>
<sequence>MASKLKIIDSHVHLGLGKMPEHCYDFVKIVGSHDFRREEVLLEDDEVIVEKVVLVPSYPCGSSSCTDGFYSQVKWRSTDERFLQYGTLNPNCQIDVKEELGFQYDLGIVGIKLHPVHHFFKPNAYREEEGGLKQLEKIYEFAQDHSLPVIIHTGTSVTSLARNKYGDPIFIQDIAEDFPKLKIVLAHSGRPFWTRVATYLAESYNNVFLEISSIPPMKLREYLPNLENLKDKVIYGSDFPNYSGQTILGHARSTIDSVGYNSSVMRDNFLKLIGK</sequence>
<dbReference type="Pfam" id="PF04909">
    <property type="entry name" value="Amidohydro_2"/>
    <property type="match status" value="1"/>
</dbReference>
<reference evidence="3 4" key="1">
    <citation type="submission" date="2014-03" db="EMBL/GenBank/DDBJ databases">
        <title>Draft genome sequence of the novel thermoacidophilic archaea Acidianus copahuensis ALE1 strain, isolated from Copahue volcanic area in Neuquen Argentina.</title>
        <authorList>
            <person name="Urbieta M.S."/>
            <person name="Rascovan N."/>
            <person name="Castro C."/>
            <person name="Revale S."/>
            <person name="Giaveno M.A."/>
            <person name="Vazquez M.P."/>
            <person name="Donati E.R."/>
        </authorList>
    </citation>
    <scope>NUCLEOTIDE SEQUENCE [LARGE SCALE GENOMIC DNA]</scope>
    <source>
        <strain evidence="3 4">ALE1</strain>
    </source>
</reference>
<organism evidence="3 4">
    <name type="scientific">Candidatus Acidianus copahuensis</name>
    <dbReference type="NCBI Taxonomy" id="1160895"/>
    <lineage>
        <taxon>Archaea</taxon>
        <taxon>Thermoproteota</taxon>
        <taxon>Thermoprotei</taxon>
        <taxon>Sulfolobales</taxon>
        <taxon>Sulfolobaceae</taxon>
        <taxon>Acidianus</taxon>
    </lineage>
</organism>
<dbReference type="Proteomes" id="UP000024332">
    <property type="component" value="Unassembled WGS sequence"/>
</dbReference>
<feature type="domain" description="Amidohydrolase-related" evidence="2">
    <location>
        <begin position="74"/>
        <end position="242"/>
    </location>
</feature>
<protein>
    <submittedName>
        <fullName evidence="3">Amidohydrolase</fullName>
    </submittedName>
</protein>
<evidence type="ECO:0000256" key="1">
    <source>
        <dbReference type="ARBA" id="ARBA00023239"/>
    </source>
</evidence>
<dbReference type="EMBL" id="JFZT01000015">
    <property type="protein sequence ID" value="EZQ11366.1"/>
    <property type="molecule type" value="Genomic_DNA"/>
</dbReference>
<evidence type="ECO:0000313" key="3">
    <source>
        <dbReference type="EMBL" id="EZQ11366.1"/>
    </source>
</evidence>
<evidence type="ECO:0000259" key="2">
    <source>
        <dbReference type="Pfam" id="PF04909"/>
    </source>
</evidence>
<dbReference type="GO" id="GO:0016787">
    <property type="term" value="F:hydrolase activity"/>
    <property type="evidence" value="ECO:0007669"/>
    <property type="project" value="UniProtKB-KW"/>
</dbReference>
<gene>
    <name evidence="3" type="ORF">CM19_01360</name>
</gene>
<dbReference type="GO" id="GO:0016831">
    <property type="term" value="F:carboxy-lyase activity"/>
    <property type="evidence" value="ECO:0007669"/>
    <property type="project" value="InterPro"/>
</dbReference>
<dbReference type="AlphaFoldDB" id="A0A031LU62"/>
<dbReference type="Gene3D" id="3.20.20.140">
    <property type="entry name" value="Metal-dependent hydrolases"/>
    <property type="match status" value="1"/>
</dbReference>
<proteinExistence type="predicted"/>
<comment type="caution">
    <text evidence="3">The sequence shown here is derived from an EMBL/GenBank/DDBJ whole genome shotgun (WGS) entry which is preliminary data.</text>
</comment>
<dbReference type="STRING" id="1160895.CM19_01360"/>
<dbReference type="PANTHER" id="PTHR21240:SF19">
    <property type="entry name" value="CATALYTIC_ HYDROLASE"/>
    <property type="match status" value="1"/>
</dbReference>
<keyword evidence="4" id="KW-1185">Reference proteome</keyword>
<keyword evidence="1" id="KW-0456">Lyase</keyword>
<evidence type="ECO:0000313" key="4">
    <source>
        <dbReference type="Proteomes" id="UP000024332"/>
    </source>
</evidence>
<accession>A0A031LU62</accession>
<keyword evidence="3" id="KW-0378">Hydrolase</keyword>
<dbReference type="InterPro" id="IPR032465">
    <property type="entry name" value="ACMSD"/>
</dbReference>
<dbReference type="InterPro" id="IPR006680">
    <property type="entry name" value="Amidohydro-rel"/>
</dbReference>
<dbReference type="SUPFAM" id="SSF51556">
    <property type="entry name" value="Metallo-dependent hydrolases"/>
    <property type="match status" value="1"/>
</dbReference>
<dbReference type="OrthoDB" id="34429at2157"/>